<dbReference type="SUPFAM" id="SSF56672">
    <property type="entry name" value="DNA/RNA polymerases"/>
    <property type="match status" value="1"/>
</dbReference>
<dbReference type="Gene3D" id="3.30.70.270">
    <property type="match status" value="1"/>
</dbReference>
<dbReference type="Pfam" id="PF17921">
    <property type="entry name" value="Integrase_H2C2"/>
    <property type="match status" value="1"/>
</dbReference>
<protein>
    <recommendedName>
        <fullName evidence="1">Integrase catalytic domain-containing protein</fullName>
    </recommendedName>
</protein>
<evidence type="ECO:0000259" key="1">
    <source>
        <dbReference type="PROSITE" id="PS50994"/>
    </source>
</evidence>
<dbReference type="InterPro" id="IPR041577">
    <property type="entry name" value="RT_RNaseH_2"/>
</dbReference>
<evidence type="ECO:0000313" key="2">
    <source>
        <dbReference type="RefSeq" id="XP_016460517.1"/>
    </source>
</evidence>
<dbReference type="InterPro" id="IPR001584">
    <property type="entry name" value="Integrase_cat-core"/>
</dbReference>
<dbReference type="AlphaFoldDB" id="A0A1S3Z8I7"/>
<dbReference type="InterPro" id="IPR052160">
    <property type="entry name" value="Gypsy_RT_Integrase-like"/>
</dbReference>
<dbReference type="OrthoDB" id="10055717at2759"/>
<dbReference type="Gene3D" id="3.10.10.10">
    <property type="entry name" value="HIV Type 1 Reverse Transcriptase, subunit A, domain 1"/>
    <property type="match status" value="1"/>
</dbReference>
<dbReference type="RefSeq" id="XP_016460517.1">
    <property type="nucleotide sequence ID" value="XM_016605031.1"/>
</dbReference>
<dbReference type="Pfam" id="PF00078">
    <property type="entry name" value="RVT_1"/>
    <property type="match status" value="1"/>
</dbReference>
<accession>A0A1S3Z8I7</accession>
<organism evidence="2">
    <name type="scientific">Nicotiana tabacum</name>
    <name type="common">Common tobacco</name>
    <dbReference type="NCBI Taxonomy" id="4097"/>
    <lineage>
        <taxon>Eukaryota</taxon>
        <taxon>Viridiplantae</taxon>
        <taxon>Streptophyta</taxon>
        <taxon>Embryophyta</taxon>
        <taxon>Tracheophyta</taxon>
        <taxon>Spermatophyta</taxon>
        <taxon>Magnoliopsida</taxon>
        <taxon>eudicotyledons</taxon>
        <taxon>Gunneridae</taxon>
        <taxon>Pentapetalae</taxon>
        <taxon>asterids</taxon>
        <taxon>lamiids</taxon>
        <taxon>Solanales</taxon>
        <taxon>Solanaceae</taxon>
        <taxon>Nicotianoideae</taxon>
        <taxon>Nicotianeae</taxon>
        <taxon>Nicotiana</taxon>
    </lineage>
</organism>
<dbReference type="GO" id="GO:0015074">
    <property type="term" value="P:DNA integration"/>
    <property type="evidence" value="ECO:0007669"/>
    <property type="project" value="InterPro"/>
</dbReference>
<dbReference type="InterPro" id="IPR012337">
    <property type="entry name" value="RNaseH-like_sf"/>
</dbReference>
<dbReference type="GO" id="GO:0003676">
    <property type="term" value="F:nucleic acid binding"/>
    <property type="evidence" value="ECO:0007669"/>
    <property type="project" value="InterPro"/>
</dbReference>
<dbReference type="InterPro" id="IPR000477">
    <property type="entry name" value="RT_dom"/>
</dbReference>
<reference evidence="2" key="1">
    <citation type="submission" date="2025-08" db="UniProtKB">
        <authorList>
            <consortium name="RefSeq"/>
        </authorList>
    </citation>
    <scope>IDENTIFICATION</scope>
</reference>
<dbReference type="InterPro" id="IPR041588">
    <property type="entry name" value="Integrase_H2C2"/>
</dbReference>
<dbReference type="PROSITE" id="PS50994">
    <property type="entry name" value="INTEGRASE"/>
    <property type="match status" value="1"/>
</dbReference>
<dbReference type="Pfam" id="PF17919">
    <property type="entry name" value="RT_RNaseH_2"/>
    <property type="match status" value="1"/>
</dbReference>
<dbReference type="SUPFAM" id="SSF53098">
    <property type="entry name" value="Ribonuclease H-like"/>
    <property type="match status" value="1"/>
</dbReference>
<dbReference type="CDD" id="cd01647">
    <property type="entry name" value="RT_LTR"/>
    <property type="match status" value="1"/>
</dbReference>
<dbReference type="Gene3D" id="3.30.420.10">
    <property type="entry name" value="Ribonuclease H-like superfamily/Ribonuclease H"/>
    <property type="match status" value="2"/>
</dbReference>
<gene>
    <name evidence="2" type="primary">LOC107783989</name>
</gene>
<dbReference type="KEGG" id="nta:107783989"/>
<name>A0A1S3Z8I7_TOBAC</name>
<feature type="domain" description="Integrase catalytic" evidence="1">
    <location>
        <begin position="246"/>
        <end position="345"/>
    </location>
</feature>
<proteinExistence type="predicted"/>
<dbReference type="Gene3D" id="1.10.340.70">
    <property type="match status" value="1"/>
</dbReference>
<sequence>MGWRVCIDYRRLNKSTRKDHFPLSFIDQMLDRLARHEYYCFLDGYSEYNQIVICLEDQEKNTFTCPYGTFAFKHMLFGCNAPATFRRCMMKGIVLGHRVSRSGIEVDKAKVEVAWKDVTFSFDDACLKAFEELKKKLVVAPIIAAPDWSLPFKLMCDASDHAIRADEPYLYKQCVDQLMRRCIPEKEVELVLYDCHASPYGGHYGGDRTAAKVLQSGFFWPTLFKDDHVFVKKCDQHQRIGTIIRRHEMPLNNILEVEIFCVWGIDFMGPFPLSRGNKYILLAVDYVSKWVGATTLPTNDAMVVAAFVKKNIFLRVRHKVATTYHPQTGGQVEVSNREIKQILEKTVSVNRKDLAAKLDNALWAYRTAYKMPIGASPYKLVYGKACHLSVELEHKAY</sequence>
<dbReference type="InterPro" id="IPR043128">
    <property type="entry name" value="Rev_trsase/Diguanyl_cyclase"/>
</dbReference>
<dbReference type="InterPro" id="IPR036397">
    <property type="entry name" value="RNaseH_sf"/>
</dbReference>
<dbReference type="InterPro" id="IPR043502">
    <property type="entry name" value="DNA/RNA_pol_sf"/>
</dbReference>
<dbReference type="PANTHER" id="PTHR47266">
    <property type="entry name" value="ENDONUCLEASE-RELATED"/>
    <property type="match status" value="1"/>
</dbReference>
<dbReference type="PaxDb" id="4097-A0A1S3Z8I7"/>